<dbReference type="InterPro" id="IPR017900">
    <property type="entry name" value="4Fe4S_Fe_S_CS"/>
</dbReference>
<dbReference type="PROSITE" id="PS51379">
    <property type="entry name" value="4FE4S_FER_2"/>
    <property type="match status" value="2"/>
</dbReference>
<dbReference type="Proteomes" id="UP000885672">
    <property type="component" value="Unassembled WGS sequence"/>
</dbReference>
<dbReference type="Gene3D" id="3.30.70.20">
    <property type="match status" value="1"/>
</dbReference>
<dbReference type="GO" id="GO:0046872">
    <property type="term" value="F:metal ion binding"/>
    <property type="evidence" value="ECO:0007669"/>
    <property type="project" value="UniProtKB-KW"/>
</dbReference>
<keyword evidence="2" id="KW-0479">Metal-binding</keyword>
<evidence type="ECO:0000256" key="4">
    <source>
        <dbReference type="ARBA" id="ARBA00023014"/>
    </source>
</evidence>
<dbReference type="PANTHER" id="PTHR43687">
    <property type="entry name" value="ADENYLYLSULFATE REDUCTASE, BETA SUBUNIT"/>
    <property type="match status" value="1"/>
</dbReference>
<evidence type="ECO:0000313" key="6">
    <source>
        <dbReference type="EMBL" id="HDQ98810.1"/>
    </source>
</evidence>
<comment type="caution">
    <text evidence="6">The sequence shown here is derived from an EMBL/GenBank/DDBJ whole genome shotgun (WGS) entry which is preliminary data.</text>
</comment>
<dbReference type="Pfam" id="PF12838">
    <property type="entry name" value="Fer4_7"/>
    <property type="match status" value="1"/>
</dbReference>
<dbReference type="PROSITE" id="PS00198">
    <property type="entry name" value="4FE4S_FER_1"/>
    <property type="match status" value="1"/>
</dbReference>
<gene>
    <name evidence="6" type="ORF">ENN51_00785</name>
</gene>
<reference evidence="6" key="1">
    <citation type="journal article" date="2020" name="mSystems">
        <title>Genome- and Community-Level Interaction Insights into Carbon Utilization and Element Cycling Functions of Hydrothermarchaeota in Hydrothermal Sediment.</title>
        <authorList>
            <person name="Zhou Z."/>
            <person name="Liu Y."/>
            <person name="Xu W."/>
            <person name="Pan J."/>
            <person name="Luo Z.H."/>
            <person name="Li M."/>
        </authorList>
    </citation>
    <scope>NUCLEOTIDE SEQUENCE [LARGE SCALE GENOMIC DNA]</scope>
    <source>
        <strain evidence="6">SpSt-1182</strain>
    </source>
</reference>
<dbReference type="InterPro" id="IPR017896">
    <property type="entry name" value="4Fe4S_Fe-S-bd"/>
</dbReference>
<feature type="domain" description="4Fe-4S ferredoxin-type" evidence="5">
    <location>
        <begin position="18"/>
        <end position="47"/>
    </location>
</feature>
<evidence type="ECO:0000256" key="3">
    <source>
        <dbReference type="ARBA" id="ARBA00023004"/>
    </source>
</evidence>
<evidence type="ECO:0000256" key="2">
    <source>
        <dbReference type="ARBA" id="ARBA00022723"/>
    </source>
</evidence>
<dbReference type="PANTHER" id="PTHR43687:SF1">
    <property type="entry name" value="FERREDOXIN III"/>
    <property type="match status" value="1"/>
</dbReference>
<protein>
    <submittedName>
        <fullName evidence="6">4Fe-4S dicluster domain-containing protein</fullName>
    </submittedName>
</protein>
<dbReference type="EMBL" id="DSBX01000022">
    <property type="protein sequence ID" value="HDQ98810.1"/>
    <property type="molecule type" value="Genomic_DNA"/>
</dbReference>
<name>A0A7V0XEQ2_UNCW3</name>
<sequence>MKYWRRPLDADHCRSPHGIVHIIINRCKGCGFCINYCPKQVLEFSRHFNRKGYHPPVVVKPEACVDCGLCGAICPEFAIWSTPNPECILDEPAEAKPA</sequence>
<proteinExistence type="predicted"/>
<evidence type="ECO:0000256" key="1">
    <source>
        <dbReference type="ARBA" id="ARBA00022485"/>
    </source>
</evidence>
<dbReference type="SUPFAM" id="SSF54862">
    <property type="entry name" value="4Fe-4S ferredoxins"/>
    <property type="match status" value="1"/>
</dbReference>
<feature type="domain" description="4Fe-4S ferredoxin-type" evidence="5">
    <location>
        <begin position="55"/>
        <end position="84"/>
    </location>
</feature>
<dbReference type="InterPro" id="IPR050572">
    <property type="entry name" value="Fe-S_Ferredoxin"/>
</dbReference>
<dbReference type="AlphaFoldDB" id="A0A7V0XEQ2"/>
<dbReference type="GO" id="GO:0051539">
    <property type="term" value="F:4 iron, 4 sulfur cluster binding"/>
    <property type="evidence" value="ECO:0007669"/>
    <property type="project" value="UniProtKB-KW"/>
</dbReference>
<keyword evidence="3" id="KW-0408">Iron</keyword>
<keyword evidence="1" id="KW-0004">4Fe-4S</keyword>
<evidence type="ECO:0000259" key="5">
    <source>
        <dbReference type="PROSITE" id="PS51379"/>
    </source>
</evidence>
<keyword evidence="4" id="KW-0411">Iron-sulfur</keyword>
<accession>A0A7V0XEQ2</accession>
<organism evidence="6">
    <name type="scientific">candidate division WOR-3 bacterium</name>
    <dbReference type="NCBI Taxonomy" id="2052148"/>
    <lineage>
        <taxon>Bacteria</taxon>
        <taxon>Bacteria division WOR-3</taxon>
    </lineage>
</organism>